<dbReference type="Proteomes" id="UP000254879">
    <property type="component" value="Unassembled WGS sequence"/>
</dbReference>
<name>A0A378MDM0_LISGR</name>
<reference evidence="7 8" key="1">
    <citation type="submission" date="2018-06" db="EMBL/GenBank/DDBJ databases">
        <authorList>
            <consortium name="Pathogen Informatics"/>
            <person name="Doyle S."/>
        </authorList>
    </citation>
    <scope>NUCLEOTIDE SEQUENCE [LARGE SCALE GENOMIC DNA]</scope>
    <source>
        <strain evidence="8">NCTC 10815</strain>
    </source>
</reference>
<evidence type="ECO:0000313" key="7">
    <source>
        <dbReference type="EMBL" id="STY44450.1"/>
    </source>
</evidence>
<dbReference type="AlphaFoldDB" id="A0A378MDM0"/>
<evidence type="ECO:0000256" key="1">
    <source>
        <dbReference type="ARBA" id="ARBA00004370"/>
    </source>
</evidence>
<evidence type="ECO:0000256" key="5">
    <source>
        <dbReference type="ARBA" id="ARBA00023136"/>
    </source>
</evidence>
<evidence type="ECO:0000256" key="6">
    <source>
        <dbReference type="ARBA" id="ARBA00023310"/>
    </source>
</evidence>
<keyword evidence="2" id="KW-0813">Transport</keyword>
<keyword evidence="6" id="KW-0066">ATP synthesis</keyword>
<sequence>MSKDIEVASRYANALLSVAKENDALDTYAAQLTEIKKHSPHNPISLSY</sequence>
<keyword evidence="4" id="KW-0406">Ion transport</keyword>
<dbReference type="InterPro" id="IPR026015">
    <property type="entry name" value="ATP_synth_OSCP/delta_N_sf"/>
</dbReference>
<dbReference type="GO" id="GO:0016020">
    <property type="term" value="C:membrane"/>
    <property type="evidence" value="ECO:0007669"/>
    <property type="project" value="UniProtKB-SubCell"/>
</dbReference>
<keyword evidence="3" id="KW-0375">Hydrogen ion transport</keyword>
<dbReference type="Pfam" id="PF00213">
    <property type="entry name" value="OSCP"/>
    <property type="match status" value="1"/>
</dbReference>
<comment type="subcellular location">
    <subcellularLocation>
        <location evidence="1">Membrane</location>
    </subcellularLocation>
</comment>
<dbReference type="InterPro" id="IPR000711">
    <property type="entry name" value="ATPase_OSCP/dsu"/>
</dbReference>
<dbReference type="Gene3D" id="1.10.520.20">
    <property type="entry name" value="N-terminal domain of the delta subunit of the F1F0-ATP synthase"/>
    <property type="match status" value="1"/>
</dbReference>
<gene>
    <name evidence="7" type="ORF">NCTC10815_01792</name>
</gene>
<evidence type="ECO:0000256" key="2">
    <source>
        <dbReference type="ARBA" id="ARBA00022448"/>
    </source>
</evidence>
<dbReference type="GO" id="GO:0046933">
    <property type="term" value="F:proton-transporting ATP synthase activity, rotational mechanism"/>
    <property type="evidence" value="ECO:0007669"/>
    <property type="project" value="InterPro"/>
</dbReference>
<dbReference type="SUPFAM" id="SSF47928">
    <property type="entry name" value="N-terminal domain of the delta subunit of the F1F0-ATP synthase"/>
    <property type="match status" value="1"/>
</dbReference>
<evidence type="ECO:0000256" key="4">
    <source>
        <dbReference type="ARBA" id="ARBA00023065"/>
    </source>
</evidence>
<protein>
    <submittedName>
        <fullName evidence="7">F0F1 ATP synthase subunit delta</fullName>
    </submittedName>
</protein>
<accession>A0A378MDM0</accession>
<dbReference type="EMBL" id="UGPG01000001">
    <property type="protein sequence ID" value="STY44450.1"/>
    <property type="molecule type" value="Genomic_DNA"/>
</dbReference>
<proteinExistence type="predicted"/>
<organism evidence="7 8">
    <name type="scientific">Listeria grayi</name>
    <name type="common">Listeria murrayi</name>
    <dbReference type="NCBI Taxonomy" id="1641"/>
    <lineage>
        <taxon>Bacteria</taxon>
        <taxon>Bacillati</taxon>
        <taxon>Bacillota</taxon>
        <taxon>Bacilli</taxon>
        <taxon>Bacillales</taxon>
        <taxon>Listeriaceae</taxon>
        <taxon>Listeria</taxon>
    </lineage>
</organism>
<evidence type="ECO:0000256" key="3">
    <source>
        <dbReference type="ARBA" id="ARBA00022781"/>
    </source>
</evidence>
<keyword evidence="5" id="KW-0472">Membrane</keyword>
<evidence type="ECO:0000313" key="8">
    <source>
        <dbReference type="Proteomes" id="UP000254879"/>
    </source>
</evidence>